<sequence>MRIVRFCQNGPNVPVTINFEEIDDRIARILEKKGPRIGKELSFDMPDVPVLALWQACNRSRSLLISHFASYYLRFDITREDQVRLSPSILRDFLSFTLFGLPGQRYQMIERQGSLSNMHREISREKIGVAQDVMKQLFVSLGREVRSQLCAFIAGDLSYFLAHNEMREHSASGEMVRGSDIDIIIILSESLPDDIQGRIDGEMMALKNFYLRHPKHRHEIDFICKRKSVMERQFQYSDIHDKIASKIAYESMFLGGSLTLYMEVRDAMTRTGVDQLIEADFAHALKDRKHAMKALLDAPGDAIDAETRSLFYFSQERVEFS</sequence>
<organism evidence="1 2">
    <name type="scientific">Hyphomonas atlantica</name>
    <dbReference type="NCBI Taxonomy" id="1280948"/>
    <lineage>
        <taxon>Bacteria</taxon>
        <taxon>Pseudomonadati</taxon>
        <taxon>Pseudomonadota</taxon>
        <taxon>Alphaproteobacteria</taxon>
        <taxon>Hyphomonadales</taxon>
        <taxon>Hyphomonadaceae</taxon>
        <taxon>Hyphomonas</taxon>
    </lineage>
</organism>
<protein>
    <submittedName>
        <fullName evidence="1">Uncharacterized protein</fullName>
    </submittedName>
</protein>
<gene>
    <name evidence="1" type="ORF">HY36_11495</name>
</gene>
<dbReference type="PATRIC" id="fig|1280948.3.peg.3420"/>
<dbReference type="AlphaFoldDB" id="A0A059DWK5"/>
<dbReference type="Proteomes" id="UP000024547">
    <property type="component" value="Unassembled WGS sequence"/>
</dbReference>
<evidence type="ECO:0000313" key="2">
    <source>
        <dbReference type="Proteomes" id="UP000024547"/>
    </source>
</evidence>
<evidence type="ECO:0000313" key="1">
    <source>
        <dbReference type="EMBL" id="KCZ57794.1"/>
    </source>
</evidence>
<dbReference type="EMBL" id="AWFH01000063">
    <property type="protein sequence ID" value="KCZ57794.1"/>
    <property type="molecule type" value="Genomic_DNA"/>
</dbReference>
<name>A0A059DWK5_9PROT</name>
<comment type="caution">
    <text evidence="1">The sequence shown here is derived from an EMBL/GenBank/DDBJ whole genome shotgun (WGS) entry which is preliminary data.</text>
</comment>
<reference evidence="1 2" key="1">
    <citation type="journal article" date="2014" name="Antonie Van Leeuwenhoek">
        <title>Hyphomonas beringensis sp. nov. and Hyphomonas chukchiensis sp. nov., isolated from surface seawater of the Bering Sea and Chukchi Sea.</title>
        <authorList>
            <person name="Li C."/>
            <person name="Lai Q."/>
            <person name="Li G."/>
            <person name="Dong C."/>
            <person name="Wang J."/>
            <person name="Liao Y."/>
            <person name="Shao Z."/>
        </authorList>
    </citation>
    <scope>NUCLEOTIDE SEQUENCE [LARGE SCALE GENOMIC DNA]</scope>
    <source>
        <strain evidence="1 2">22II1-22F38</strain>
    </source>
</reference>
<proteinExistence type="predicted"/>
<accession>A0A059DWK5</accession>
<dbReference type="eggNOG" id="ENOG502ZBNN">
    <property type="taxonomic scope" value="Bacteria"/>
</dbReference>
<keyword evidence="2" id="KW-1185">Reference proteome</keyword>